<dbReference type="NCBIfam" id="TIGR00361">
    <property type="entry name" value="ComEC_Rec2"/>
    <property type="match status" value="1"/>
</dbReference>
<feature type="transmembrane region" description="Helical" evidence="6">
    <location>
        <begin position="269"/>
        <end position="288"/>
    </location>
</feature>
<dbReference type="InterPro" id="IPR052159">
    <property type="entry name" value="Competence_DNA_uptake"/>
</dbReference>
<organism evidence="8 9">
    <name type="scientific">Oceanobacillus oncorhynchi</name>
    <dbReference type="NCBI Taxonomy" id="545501"/>
    <lineage>
        <taxon>Bacteria</taxon>
        <taxon>Bacillati</taxon>
        <taxon>Bacillota</taxon>
        <taxon>Bacilli</taxon>
        <taxon>Bacillales</taxon>
        <taxon>Bacillaceae</taxon>
        <taxon>Oceanobacillus</taxon>
    </lineage>
</organism>
<comment type="subcellular location">
    <subcellularLocation>
        <location evidence="1">Cell membrane</location>
        <topology evidence="1">Multi-pass membrane protein</topology>
    </subcellularLocation>
</comment>
<keyword evidence="9" id="KW-1185">Reference proteome</keyword>
<dbReference type="InterPro" id="IPR025405">
    <property type="entry name" value="DUF4131"/>
</dbReference>
<evidence type="ECO:0000313" key="8">
    <source>
        <dbReference type="EMBL" id="CEI84206.1"/>
    </source>
</evidence>
<dbReference type="Pfam" id="PF03772">
    <property type="entry name" value="Competence"/>
    <property type="match status" value="1"/>
</dbReference>
<accession>A0A0A1MZP2</accession>
<dbReference type="GO" id="GO:0030420">
    <property type="term" value="P:establishment of competence for transformation"/>
    <property type="evidence" value="ECO:0007669"/>
    <property type="project" value="InterPro"/>
</dbReference>
<dbReference type="SUPFAM" id="SSF56281">
    <property type="entry name" value="Metallo-hydrolase/oxidoreductase"/>
    <property type="match status" value="1"/>
</dbReference>
<dbReference type="Pfam" id="PF13567">
    <property type="entry name" value="DUF4131"/>
    <property type="match status" value="1"/>
</dbReference>
<feature type="transmembrane region" description="Helical" evidence="6">
    <location>
        <begin position="47"/>
        <end position="65"/>
    </location>
</feature>
<keyword evidence="5 6" id="KW-0472">Membrane</keyword>
<dbReference type="InterPro" id="IPR004797">
    <property type="entry name" value="Competence_ComEC/Rec2"/>
</dbReference>
<feature type="domain" description="Metallo-beta-lactamase" evidence="7">
    <location>
        <begin position="514"/>
        <end position="716"/>
    </location>
</feature>
<sequence length="763" mass="87305">MRGYWHFPAIAAVSAILYHLLDMKWLLLLFILWLIWLKLLKKMNVTVWLVTVFSFITFLSIIPIIPQTVYEESSIDAEITGKIEGEVKLSSKQIQFTLQPLQNSSKLLVTYFPEKDEDFREIPLEHALFHGSTCTIQQTVEIPPSSTNPAQFDFRQFLLQKQITHQAVLEDFNQINCAAEKGILPLLYKVRTELLNEMEGTWSDYTAPWINAIVFGDTSAMGEPVTELFQRFGLSHIIAISGTHVTLVIAILYLILVKGNLLTKEKTQLFLILFLPLYAILAGANPPVLRAASMMVGLLLFQKFRWKLPYSDLLCIIFMVFILWDPYIIYHIGFQFSFAATFSILLSQEWISKSKSPVWKFFQVSFIAQMAILPLQIYYFNIFHPLSILMNLTVIPYFTFFVIPLMYVFAVVHFLPDSMLVILDKPFTFIHERVLGAIEWVDNTFVPPMYLDQLSIFSVMFYFACFFLFMKFLERRQEKAAWIAGVLLILPVLMTAAKPYFQEEGIVTMFDMGQGDAILVEAARREAVVMIDAGSAFHFEDMEPTRGVYKNIIRAYFHQRGIKELDAIIVTHDDVDHFGSVRFILEEVNVKELMVSAYFDPVLLEEFQAIQPSLNITQIGSGDVLNFHDAISFQVLAPDIDTGNSNNNSIVLYTNFGLKWLFTGDISKKIEEKIIHDYPALQVDILKVAHHGSKTSTGEAFIEAVQPRFALISAGRNNRYNHPNEEVLDILENNGIQAYRTDEDGAIQFYYTAEGGTFSTFLP</sequence>
<dbReference type="SMART" id="SM00849">
    <property type="entry name" value="Lactamase_B"/>
    <property type="match status" value="1"/>
</dbReference>
<protein>
    <submittedName>
        <fullName evidence="8">ComEC family competence protein</fullName>
    </submittedName>
</protein>
<feature type="transmembrane region" description="Helical" evidence="6">
    <location>
        <begin position="329"/>
        <end position="346"/>
    </location>
</feature>
<dbReference type="Gene3D" id="3.60.15.10">
    <property type="entry name" value="Ribonuclease Z/Hydroxyacylglutathione hydrolase-like"/>
    <property type="match status" value="1"/>
</dbReference>
<evidence type="ECO:0000256" key="1">
    <source>
        <dbReference type="ARBA" id="ARBA00004651"/>
    </source>
</evidence>
<feature type="transmembrane region" description="Helical" evidence="6">
    <location>
        <begin position="6"/>
        <end position="35"/>
    </location>
</feature>
<dbReference type="InterPro" id="IPR004477">
    <property type="entry name" value="ComEC_N"/>
</dbReference>
<evidence type="ECO:0000313" key="9">
    <source>
        <dbReference type="Proteomes" id="UP000040453"/>
    </source>
</evidence>
<keyword evidence="2" id="KW-1003">Cell membrane</keyword>
<feature type="transmembrane region" description="Helical" evidence="6">
    <location>
        <begin position="480"/>
        <end position="501"/>
    </location>
</feature>
<evidence type="ECO:0000256" key="4">
    <source>
        <dbReference type="ARBA" id="ARBA00022989"/>
    </source>
</evidence>
<evidence type="ECO:0000256" key="3">
    <source>
        <dbReference type="ARBA" id="ARBA00022692"/>
    </source>
</evidence>
<gene>
    <name evidence="8" type="ORF">BN997_04149</name>
</gene>
<proteinExistence type="predicted"/>
<reference evidence="8 9" key="1">
    <citation type="submission" date="2014-11" db="EMBL/GenBank/DDBJ databases">
        <authorList>
            <person name="Urmite Genomes Urmite Genomes"/>
        </authorList>
    </citation>
    <scope>NUCLEOTIDE SEQUENCE [LARGE SCALE GENOMIC DNA]</scope>
    <source>
        <strain evidence="8 9">Oc5</strain>
    </source>
</reference>
<evidence type="ECO:0000256" key="5">
    <source>
        <dbReference type="ARBA" id="ARBA00023136"/>
    </source>
</evidence>
<dbReference type="Pfam" id="PF00753">
    <property type="entry name" value="Lactamase_B"/>
    <property type="match status" value="1"/>
</dbReference>
<dbReference type="RefSeq" id="WP_042534860.1">
    <property type="nucleotide sequence ID" value="NZ_CDGG01000001.1"/>
</dbReference>
<dbReference type="InterPro" id="IPR036866">
    <property type="entry name" value="RibonucZ/Hydroxyglut_hydro"/>
</dbReference>
<evidence type="ECO:0000256" key="6">
    <source>
        <dbReference type="SAM" id="Phobius"/>
    </source>
</evidence>
<evidence type="ECO:0000256" key="2">
    <source>
        <dbReference type="ARBA" id="ARBA00022475"/>
    </source>
</evidence>
<dbReference type="PANTHER" id="PTHR30619">
    <property type="entry name" value="DNA INTERNALIZATION/COMPETENCE PROTEIN COMEC/REC2"/>
    <property type="match status" value="1"/>
</dbReference>
<dbReference type="OrthoDB" id="9761531at2"/>
<dbReference type="GO" id="GO:0005886">
    <property type="term" value="C:plasma membrane"/>
    <property type="evidence" value="ECO:0007669"/>
    <property type="project" value="UniProtKB-SubCell"/>
</dbReference>
<keyword evidence="4 6" id="KW-1133">Transmembrane helix</keyword>
<dbReference type="CDD" id="cd07731">
    <property type="entry name" value="ComA-like_MBL-fold"/>
    <property type="match status" value="1"/>
</dbReference>
<dbReference type="Proteomes" id="UP000040453">
    <property type="component" value="Unassembled WGS sequence"/>
</dbReference>
<feature type="transmembrane region" description="Helical" evidence="6">
    <location>
        <begin position="234"/>
        <end position="257"/>
    </location>
</feature>
<dbReference type="InterPro" id="IPR035681">
    <property type="entry name" value="ComA-like_MBL"/>
</dbReference>
<feature type="transmembrane region" description="Helical" evidence="6">
    <location>
        <begin position="308"/>
        <end position="324"/>
    </location>
</feature>
<dbReference type="EMBL" id="CDGG01000001">
    <property type="protein sequence ID" value="CEI84206.1"/>
    <property type="molecule type" value="Genomic_DNA"/>
</dbReference>
<feature type="transmembrane region" description="Helical" evidence="6">
    <location>
        <begin position="392"/>
        <end position="415"/>
    </location>
</feature>
<evidence type="ECO:0000259" key="7">
    <source>
        <dbReference type="SMART" id="SM00849"/>
    </source>
</evidence>
<keyword evidence="3 6" id="KW-0812">Transmembrane</keyword>
<dbReference type="NCBIfam" id="TIGR00360">
    <property type="entry name" value="ComEC_N-term"/>
    <property type="match status" value="1"/>
</dbReference>
<dbReference type="STRING" id="545501.BN997_04149"/>
<feature type="transmembrane region" description="Helical" evidence="6">
    <location>
        <begin position="358"/>
        <end position="380"/>
    </location>
</feature>
<feature type="transmembrane region" description="Helical" evidence="6">
    <location>
        <begin position="454"/>
        <end position="473"/>
    </location>
</feature>
<dbReference type="AlphaFoldDB" id="A0A0A1MZP2"/>
<name>A0A0A1MZP2_9BACI</name>
<dbReference type="PANTHER" id="PTHR30619:SF7">
    <property type="entry name" value="BETA-LACTAMASE DOMAIN PROTEIN"/>
    <property type="match status" value="1"/>
</dbReference>
<dbReference type="InterPro" id="IPR001279">
    <property type="entry name" value="Metallo-B-lactamas"/>
</dbReference>